<dbReference type="EMBL" id="JAVRHV010000004">
    <property type="protein sequence ID" value="MDT0553342.1"/>
    <property type="molecule type" value="Genomic_DNA"/>
</dbReference>
<dbReference type="Pfam" id="PF01464">
    <property type="entry name" value="SLT"/>
    <property type="match status" value="1"/>
</dbReference>
<name>A0ABU2Y571_9FLAO</name>
<dbReference type="SUPFAM" id="SSF53955">
    <property type="entry name" value="Lysozyme-like"/>
    <property type="match status" value="1"/>
</dbReference>
<evidence type="ECO:0000256" key="1">
    <source>
        <dbReference type="ARBA" id="ARBA00007734"/>
    </source>
</evidence>
<evidence type="ECO:0000313" key="5">
    <source>
        <dbReference type="EMBL" id="MDT0553342.1"/>
    </source>
</evidence>
<proteinExistence type="inferred from homology"/>
<dbReference type="CDD" id="cd00118">
    <property type="entry name" value="LysM"/>
    <property type="match status" value="2"/>
</dbReference>
<dbReference type="Pfam" id="PF01476">
    <property type="entry name" value="LysM"/>
    <property type="match status" value="2"/>
</dbReference>
<reference evidence="5 6" key="1">
    <citation type="submission" date="2023-09" db="EMBL/GenBank/DDBJ databases">
        <authorList>
            <person name="Rey-Velasco X."/>
        </authorList>
    </citation>
    <scope>NUCLEOTIDE SEQUENCE [LARGE SCALE GENOMIC DNA]</scope>
    <source>
        <strain evidence="5 6">P050</strain>
    </source>
</reference>
<evidence type="ECO:0000256" key="3">
    <source>
        <dbReference type="SAM" id="SignalP"/>
    </source>
</evidence>
<dbReference type="PROSITE" id="PS51782">
    <property type="entry name" value="LYSM"/>
    <property type="match status" value="2"/>
</dbReference>
<evidence type="ECO:0000259" key="4">
    <source>
        <dbReference type="PROSITE" id="PS51782"/>
    </source>
</evidence>
<feature type="domain" description="LysM" evidence="4">
    <location>
        <begin position="481"/>
        <end position="526"/>
    </location>
</feature>
<feature type="region of interest" description="Disordered" evidence="2">
    <location>
        <begin position="458"/>
        <end position="479"/>
    </location>
</feature>
<dbReference type="PANTHER" id="PTHR33734:SF22">
    <property type="entry name" value="MEMBRANE-BOUND LYTIC MUREIN TRANSGLYCOSYLASE D"/>
    <property type="match status" value="1"/>
</dbReference>
<organism evidence="5 6">
    <name type="scientific">Urechidicola vernalis</name>
    <dbReference type="NCBI Taxonomy" id="3075600"/>
    <lineage>
        <taxon>Bacteria</taxon>
        <taxon>Pseudomonadati</taxon>
        <taxon>Bacteroidota</taxon>
        <taxon>Flavobacteriia</taxon>
        <taxon>Flavobacteriales</taxon>
        <taxon>Flavobacteriaceae</taxon>
        <taxon>Urechidicola</taxon>
    </lineage>
</organism>
<dbReference type="SMART" id="SM00257">
    <property type="entry name" value="LysM"/>
    <property type="match status" value="2"/>
</dbReference>
<protein>
    <submittedName>
        <fullName evidence="5">Transglycosylase SLT domain-containing protein</fullName>
    </submittedName>
</protein>
<dbReference type="PROSITE" id="PS00922">
    <property type="entry name" value="TRANSGLYCOSYLASE"/>
    <property type="match status" value="1"/>
</dbReference>
<keyword evidence="6" id="KW-1185">Reference proteome</keyword>
<dbReference type="InterPro" id="IPR036779">
    <property type="entry name" value="LysM_dom_sf"/>
</dbReference>
<dbReference type="PANTHER" id="PTHR33734">
    <property type="entry name" value="LYSM DOMAIN-CONTAINING GPI-ANCHORED PROTEIN 2"/>
    <property type="match status" value="1"/>
</dbReference>
<comment type="similarity">
    <text evidence="1">Belongs to the transglycosylase Slt family.</text>
</comment>
<dbReference type="InterPro" id="IPR023346">
    <property type="entry name" value="Lysozyme-like_dom_sf"/>
</dbReference>
<dbReference type="Gene3D" id="3.10.350.10">
    <property type="entry name" value="LysM domain"/>
    <property type="match status" value="2"/>
</dbReference>
<accession>A0ABU2Y571</accession>
<dbReference type="InterPro" id="IPR018392">
    <property type="entry name" value="LysM"/>
</dbReference>
<dbReference type="RefSeq" id="WP_311593346.1">
    <property type="nucleotide sequence ID" value="NZ_JAVRHV010000004.1"/>
</dbReference>
<feature type="domain" description="LysM" evidence="4">
    <location>
        <begin position="410"/>
        <end position="453"/>
    </location>
</feature>
<feature type="signal peptide" evidence="3">
    <location>
        <begin position="1"/>
        <end position="20"/>
    </location>
</feature>
<keyword evidence="3" id="KW-0732">Signal</keyword>
<dbReference type="Proteomes" id="UP001252186">
    <property type="component" value="Unassembled WGS sequence"/>
</dbReference>
<dbReference type="SUPFAM" id="SSF54106">
    <property type="entry name" value="LysM domain"/>
    <property type="match status" value="2"/>
</dbReference>
<sequence>MKLRIALIGCVLLFSSEIIAQKEADKTITDSLKTRFSELKENTVNDTIKNLQEANLAINDTVLPETNQLKNHKEITLIDSLWLQEMYSSPLYDTIQYVLTEELLEDVVLPELPTELLKERLAHLDSNTPFNVEYNASLERIIKSYLKNRRQTFAKLMARAQYYFPLFEAELDRYDIPMEMKYLAIVESALKPRAKSRVGATGLWQFMYQTGKQFKLDVSSYVDDRQDPLKATKAACEYLAALYKMFGDWDLALAAYNSGPGNVNKAIRRSGGSKNYWNMRNYLPRETAGYVPAFYATLYIFEYAEEHGLKPEKEVINLFETDTIHLKQQITFEQLNKYLDVDIEMLQFLNPQYKLDIIPHVKGRDYYVRLPLYNIGQFASNEKELYAFVDEEEKKREQTLPQYIEQNDRIRYRVVSGDYLGKIANRYGVSVSSIKRWNGLRSNRLKVGQRLTIYPRKSGATASTSTTKKSSTTSKPKGSFKTYTVQKGDSLWLISQKYSNVSVQNLKEWNDIWSAKSLKPGMKLKIY</sequence>
<evidence type="ECO:0000256" key="2">
    <source>
        <dbReference type="SAM" id="MobiDB-lite"/>
    </source>
</evidence>
<dbReference type="InterPro" id="IPR000189">
    <property type="entry name" value="Transglyc_AS"/>
</dbReference>
<comment type="caution">
    <text evidence="5">The sequence shown here is derived from an EMBL/GenBank/DDBJ whole genome shotgun (WGS) entry which is preliminary data.</text>
</comment>
<dbReference type="InterPro" id="IPR008258">
    <property type="entry name" value="Transglycosylase_SLT_dom_1"/>
</dbReference>
<dbReference type="CDD" id="cd16894">
    <property type="entry name" value="MltD-like"/>
    <property type="match status" value="1"/>
</dbReference>
<dbReference type="Gene3D" id="1.10.530.10">
    <property type="match status" value="1"/>
</dbReference>
<evidence type="ECO:0000313" key="6">
    <source>
        <dbReference type="Proteomes" id="UP001252186"/>
    </source>
</evidence>
<feature type="chain" id="PRO_5046670814" evidence="3">
    <location>
        <begin position="21"/>
        <end position="527"/>
    </location>
</feature>
<gene>
    <name evidence="5" type="ORF">RM519_08815</name>
</gene>